<feature type="transmembrane region" description="Helical" evidence="2">
    <location>
        <begin position="39"/>
        <end position="59"/>
    </location>
</feature>
<name>A0A1G1XQL6_9BACT</name>
<dbReference type="AlphaFoldDB" id="A0A1G1XQL6"/>
<evidence type="ECO:0000313" key="3">
    <source>
        <dbReference type="EMBL" id="OGY42369.1"/>
    </source>
</evidence>
<dbReference type="EMBL" id="MHHZ01000004">
    <property type="protein sequence ID" value="OGY42369.1"/>
    <property type="molecule type" value="Genomic_DNA"/>
</dbReference>
<keyword evidence="2" id="KW-0472">Membrane</keyword>
<feature type="transmembrane region" description="Helical" evidence="2">
    <location>
        <begin position="6"/>
        <end position="27"/>
    </location>
</feature>
<organism evidence="3 4">
    <name type="scientific">Candidatus Buchananbacteria bacterium RBG_13_36_9</name>
    <dbReference type="NCBI Taxonomy" id="1797530"/>
    <lineage>
        <taxon>Bacteria</taxon>
        <taxon>Candidatus Buchananiibacteriota</taxon>
    </lineage>
</organism>
<comment type="caution">
    <text evidence="3">The sequence shown here is derived from an EMBL/GenBank/DDBJ whole genome shotgun (WGS) entry which is preliminary data.</text>
</comment>
<evidence type="ECO:0000256" key="2">
    <source>
        <dbReference type="SAM" id="Phobius"/>
    </source>
</evidence>
<keyword evidence="2" id="KW-0812">Transmembrane</keyword>
<reference evidence="3 4" key="1">
    <citation type="journal article" date="2016" name="Nat. Commun.">
        <title>Thousands of microbial genomes shed light on interconnected biogeochemical processes in an aquifer system.</title>
        <authorList>
            <person name="Anantharaman K."/>
            <person name="Brown C.T."/>
            <person name="Hug L.A."/>
            <person name="Sharon I."/>
            <person name="Castelle C.J."/>
            <person name="Probst A.J."/>
            <person name="Thomas B.C."/>
            <person name="Singh A."/>
            <person name="Wilkins M.J."/>
            <person name="Karaoz U."/>
            <person name="Brodie E.L."/>
            <person name="Williams K.H."/>
            <person name="Hubbard S.S."/>
            <person name="Banfield J.F."/>
        </authorList>
    </citation>
    <scope>NUCLEOTIDE SEQUENCE [LARGE SCALE GENOMIC DNA]</scope>
</reference>
<accession>A0A1G1XQL6</accession>
<keyword evidence="1" id="KW-0175">Coiled coil</keyword>
<dbReference type="Proteomes" id="UP000176498">
    <property type="component" value="Unassembled WGS sequence"/>
</dbReference>
<gene>
    <name evidence="3" type="ORF">A2Y82_04380</name>
</gene>
<evidence type="ECO:0000313" key="4">
    <source>
        <dbReference type="Proteomes" id="UP000176498"/>
    </source>
</evidence>
<keyword evidence="2" id="KW-1133">Transmembrane helix</keyword>
<evidence type="ECO:0000256" key="1">
    <source>
        <dbReference type="SAM" id="Coils"/>
    </source>
</evidence>
<sequence>MLDIIIFVVLMLLAAFCLLCSIIVFFLENHGNEYEWSGKIIACLFFLIIGAALPIFLGFSKCDSGKKIVKWKYGQEAKIEKKVKELNDLYATLSEKQKEVAGLQADYQRSIKELEKEIRSDQKKYHISTYEQASQNSRISYDLALIQRKEAYITKLDEIAQRLQTGTLELEFLRRQAEDDLKMVKVMDKEEIDKLAGQINTVIEKYLPEAGNLAIEIDENSLESPEQIWQRIAGSE</sequence>
<feature type="coiled-coil region" evidence="1">
    <location>
        <begin position="76"/>
        <end position="124"/>
    </location>
</feature>
<protein>
    <submittedName>
        <fullName evidence="3">Uncharacterized protein</fullName>
    </submittedName>
</protein>
<proteinExistence type="predicted"/>